<dbReference type="PRINTS" id="PR00081">
    <property type="entry name" value="GDHRDH"/>
</dbReference>
<gene>
    <name evidence="2" type="ORF">QRX60_44355</name>
</gene>
<dbReference type="AlphaFoldDB" id="A0A9Y2NCT4"/>
<dbReference type="EMBL" id="CP127295">
    <property type="protein sequence ID" value="WIY01006.1"/>
    <property type="molecule type" value="Genomic_DNA"/>
</dbReference>
<accession>A0A9Y2NCT4</accession>
<dbReference type="InterPro" id="IPR036291">
    <property type="entry name" value="NAD(P)-bd_dom_sf"/>
</dbReference>
<dbReference type="InterPro" id="IPR002347">
    <property type="entry name" value="SDR_fam"/>
</dbReference>
<evidence type="ECO:0000256" key="1">
    <source>
        <dbReference type="SAM" id="MobiDB-lite"/>
    </source>
</evidence>
<feature type="compositionally biased region" description="Pro residues" evidence="1">
    <location>
        <begin position="102"/>
        <end position="111"/>
    </location>
</feature>
<protein>
    <submittedName>
        <fullName evidence="2">SDR family NAD(P)-dependent oxidoreductase</fullName>
    </submittedName>
</protein>
<proteinExistence type="predicted"/>
<dbReference type="Proteomes" id="UP001239397">
    <property type="component" value="Chromosome"/>
</dbReference>
<dbReference type="SUPFAM" id="SSF51735">
    <property type="entry name" value="NAD(P)-binding Rossmann-fold domains"/>
    <property type="match status" value="1"/>
</dbReference>
<keyword evidence="3" id="KW-1185">Reference proteome</keyword>
<name>A0A9Y2NCT4_9PSEU</name>
<dbReference type="Pfam" id="PF00106">
    <property type="entry name" value="adh_short"/>
    <property type="match status" value="2"/>
</dbReference>
<feature type="region of interest" description="Disordered" evidence="1">
    <location>
        <begin position="95"/>
        <end position="131"/>
    </location>
</feature>
<dbReference type="PANTHER" id="PTHR43975">
    <property type="entry name" value="ZGC:101858"/>
    <property type="match status" value="1"/>
</dbReference>
<sequence length="131" mass="13236">MITVHPPAGHLADRVVLVTGAGSGIGRAAAIAFAEAGAHVLGVGRRQDALAETAREHPGIDDLFALNVTAPSTLARAALPHLRAVHGSIVNVSSTFGHRPLPADPTTPPAKAPSRCSPGAGPWSSPPKRSG</sequence>
<dbReference type="Gene3D" id="3.40.50.720">
    <property type="entry name" value="NAD(P)-binding Rossmann-like Domain"/>
    <property type="match status" value="2"/>
</dbReference>
<dbReference type="KEGG" id="amog:QRX60_44355"/>
<dbReference type="PANTHER" id="PTHR43975:SF2">
    <property type="entry name" value="EG:BACR7A4.14 PROTEIN-RELATED"/>
    <property type="match status" value="1"/>
</dbReference>
<evidence type="ECO:0000313" key="2">
    <source>
        <dbReference type="EMBL" id="WIY01006.1"/>
    </source>
</evidence>
<evidence type="ECO:0000313" key="3">
    <source>
        <dbReference type="Proteomes" id="UP001239397"/>
    </source>
</evidence>
<reference evidence="2 3" key="1">
    <citation type="submission" date="2023-06" db="EMBL/GenBank/DDBJ databases">
        <authorList>
            <person name="Oyuntsetseg B."/>
            <person name="Kim S.B."/>
        </authorList>
    </citation>
    <scope>NUCLEOTIDE SEQUENCE [LARGE SCALE GENOMIC DNA]</scope>
    <source>
        <strain evidence="2 3">4-36</strain>
    </source>
</reference>
<organism evidence="2 3">
    <name type="scientific">Amycolatopsis mongoliensis</name>
    <dbReference type="NCBI Taxonomy" id="715475"/>
    <lineage>
        <taxon>Bacteria</taxon>
        <taxon>Bacillati</taxon>
        <taxon>Actinomycetota</taxon>
        <taxon>Actinomycetes</taxon>
        <taxon>Pseudonocardiales</taxon>
        <taxon>Pseudonocardiaceae</taxon>
        <taxon>Amycolatopsis</taxon>
    </lineage>
</organism>